<dbReference type="EnsemblMetazoa" id="Aqu2.1.11968_001">
    <property type="protein sequence ID" value="Aqu2.1.11968_001"/>
    <property type="gene ID" value="Aqu2.1.11968"/>
</dbReference>
<keyword evidence="1" id="KW-0472">Membrane</keyword>
<keyword evidence="1" id="KW-0812">Transmembrane</keyword>
<feature type="transmembrane region" description="Helical" evidence="1">
    <location>
        <begin position="12"/>
        <end position="42"/>
    </location>
</feature>
<evidence type="ECO:0000256" key="1">
    <source>
        <dbReference type="SAM" id="Phobius"/>
    </source>
</evidence>
<dbReference type="InParanoid" id="A0A1X7TBN4"/>
<sequence>MFTLCTYIHTQYMYSLLLLLLLFWGPAPAGLLFCTVLLCVLLARVFSRRKRFCL</sequence>
<name>A0A1X7TBN4_AMPQE</name>
<reference evidence="2" key="1">
    <citation type="submission" date="2017-05" db="UniProtKB">
        <authorList>
            <consortium name="EnsemblMetazoa"/>
        </authorList>
    </citation>
    <scope>IDENTIFICATION</scope>
</reference>
<organism evidence="2">
    <name type="scientific">Amphimedon queenslandica</name>
    <name type="common">Sponge</name>
    <dbReference type="NCBI Taxonomy" id="400682"/>
    <lineage>
        <taxon>Eukaryota</taxon>
        <taxon>Metazoa</taxon>
        <taxon>Porifera</taxon>
        <taxon>Demospongiae</taxon>
        <taxon>Heteroscleromorpha</taxon>
        <taxon>Haplosclerida</taxon>
        <taxon>Niphatidae</taxon>
        <taxon>Amphimedon</taxon>
    </lineage>
</organism>
<protein>
    <submittedName>
        <fullName evidence="2">Uncharacterized protein</fullName>
    </submittedName>
</protein>
<evidence type="ECO:0000313" key="2">
    <source>
        <dbReference type="EnsemblMetazoa" id="Aqu2.1.11968_001"/>
    </source>
</evidence>
<proteinExistence type="predicted"/>
<accession>A0A1X7TBN4</accession>
<keyword evidence="1" id="KW-1133">Transmembrane helix</keyword>
<dbReference type="AlphaFoldDB" id="A0A1X7TBN4"/>